<evidence type="ECO:0000256" key="1">
    <source>
        <dbReference type="ARBA" id="ARBA00004245"/>
    </source>
</evidence>
<dbReference type="EMBL" id="JH993016">
    <property type="protein sequence ID" value="EKX42539.1"/>
    <property type="molecule type" value="Genomic_DNA"/>
</dbReference>
<dbReference type="HOGENOM" id="CLU_034396_1_0_1"/>
<reference evidence="11 13" key="1">
    <citation type="journal article" date="2012" name="Nature">
        <title>Algal genomes reveal evolutionary mosaicism and the fate of nucleomorphs.</title>
        <authorList>
            <consortium name="DOE Joint Genome Institute"/>
            <person name="Curtis B.A."/>
            <person name="Tanifuji G."/>
            <person name="Burki F."/>
            <person name="Gruber A."/>
            <person name="Irimia M."/>
            <person name="Maruyama S."/>
            <person name="Arias M.C."/>
            <person name="Ball S.G."/>
            <person name="Gile G.H."/>
            <person name="Hirakawa Y."/>
            <person name="Hopkins J.F."/>
            <person name="Kuo A."/>
            <person name="Rensing S.A."/>
            <person name="Schmutz J."/>
            <person name="Symeonidi A."/>
            <person name="Elias M."/>
            <person name="Eveleigh R.J."/>
            <person name="Herman E.K."/>
            <person name="Klute M.J."/>
            <person name="Nakayama T."/>
            <person name="Obornik M."/>
            <person name="Reyes-Prieto A."/>
            <person name="Armbrust E.V."/>
            <person name="Aves S.J."/>
            <person name="Beiko R.G."/>
            <person name="Coutinho P."/>
            <person name="Dacks J.B."/>
            <person name="Durnford D.G."/>
            <person name="Fast N.M."/>
            <person name="Green B.R."/>
            <person name="Grisdale C.J."/>
            <person name="Hempel F."/>
            <person name="Henrissat B."/>
            <person name="Hoppner M.P."/>
            <person name="Ishida K."/>
            <person name="Kim E."/>
            <person name="Koreny L."/>
            <person name="Kroth P.G."/>
            <person name="Liu Y."/>
            <person name="Malik S.B."/>
            <person name="Maier U.G."/>
            <person name="McRose D."/>
            <person name="Mock T."/>
            <person name="Neilson J.A."/>
            <person name="Onodera N.T."/>
            <person name="Poole A.M."/>
            <person name="Pritham E.J."/>
            <person name="Richards T.A."/>
            <person name="Rocap G."/>
            <person name="Roy S.W."/>
            <person name="Sarai C."/>
            <person name="Schaack S."/>
            <person name="Shirato S."/>
            <person name="Slamovits C.H."/>
            <person name="Spencer D.F."/>
            <person name="Suzuki S."/>
            <person name="Worden A.Z."/>
            <person name="Zauner S."/>
            <person name="Barry K."/>
            <person name="Bell C."/>
            <person name="Bharti A.K."/>
            <person name="Crow J.A."/>
            <person name="Grimwood J."/>
            <person name="Kramer R."/>
            <person name="Lindquist E."/>
            <person name="Lucas S."/>
            <person name="Salamov A."/>
            <person name="McFadden G.I."/>
            <person name="Lane C.E."/>
            <person name="Keeling P.J."/>
            <person name="Gray M.W."/>
            <person name="Grigoriev I.V."/>
            <person name="Archibald J.M."/>
        </authorList>
    </citation>
    <scope>NUCLEOTIDE SEQUENCE</scope>
    <source>
        <strain evidence="11 13">CCMP2712</strain>
    </source>
</reference>
<dbReference type="STRING" id="905079.L1J326"/>
<name>L1J326_GUITC</name>
<dbReference type="eggNOG" id="KOG1523">
    <property type="taxonomic scope" value="Eukaryota"/>
</dbReference>
<dbReference type="Pfam" id="PF00400">
    <property type="entry name" value="WD40"/>
    <property type="match status" value="2"/>
</dbReference>
<keyword evidence="5" id="KW-0677">Repeat</keyword>
<dbReference type="RefSeq" id="XP_005829519.1">
    <property type="nucleotide sequence ID" value="XM_005829462.1"/>
</dbReference>
<evidence type="ECO:0000313" key="13">
    <source>
        <dbReference type="Proteomes" id="UP000011087"/>
    </source>
</evidence>
<dbReference type="InterPro" id="IPR017383">
    <property type="entry name" value="ARPC1"/>
</dbReference>
<dbReference type="EnsemblProtists" id="EKX42539">
    <property type="protein sequence ID" value="EKX42539"/>
    <property type="gene ID" value="GUITHDRAFT_159843"/>
</dbReference>
<proteinExistence type="inferred from homology"/>
<evidence type="ECO:0000313" key="11">
    <source>
        <dbReference type="EMBL" id="EKX42539.1"/>
    </source>
</evidence>
<dbReference type="InterPro" id="IPR036322">
    <property type="entry name" value="WD40_repeat_dom_sf"/>
</dbReference>
<evidence type="ECO:0000256" key="2">
    <source>
        <dbReference type="ARBA" id="ARBA00006260"/>
    </source>
</evidence>
<feature type="repeat" description="WD" evidence="10">
    <location>
        <begin position="56"/>
        <end position="88"/>
    </location>
</feature>
<dbReference type="PROSITE" id="PS50082">
    <property type="entry name" value="WD_REPEATS_2"/>
    <property type="match status" value="1"/>
</dbReference>
<reference evidence="13" key="2">
    <citation type="submission" date="2012-11" db="EMBL/GenBank/DDBJ databases">
        <authorList>
            <person name="Kuo A."/>
            <person name="Curtis B.A."/>
            <person name="Tanifuji G."/>
            <person name="Burki F."/>
            <person name="Gruber A."/>
            <person name="Irimia M."/>
            <person name="Maruyama S."/>
            <person name="Arias M.C."/>
            <person name="Ball S.G."/>
            <person name="Gile G.H."/>
            <person name="Hirakawa Y."/>
            <person name="Hopkins J.F."/>
            <person name="Rensing S.A."/>
            <person name="Schmutz J."/>
            <person name="Symeonidi A."/>
            <person name="Elias M."/>
            <person name="Eveleigh R.J."/>
            <person name="Herman E.K."/>
            <person name="Klute M.J."/>
            <person name="Nakayama T."/>
            <person name="Obornik M."/>
            <person name="Reyes-Prieto A."/>
            <person name="Armbrust E.V."/>
            <person name="Aves S.J."/>
            <person name="Beiko R.G."/>
            <person name="Coutinho P."/>
            <person name="Dacks J.B."/>
            <person name="Durnford D.G."/>
            <person name="Fast N.M."/>
            <person name="Green B.R."/>
            <person name="Grisdale C."/>
            <person name="Hempe F."/>
            <person name="Henrissat B."/>
            <person name="Hoppner M.P."/>
            <person name="Ishida K.-I."/>
            <person name="Kim E."/>
            <person name="Koreny L."/>
            <person name="Kroth P.G."/>
            <person name="Liu Y."/>
            <person name="Malik S.-B."/>
            <person name="Maier U.G."/>
            <person name="McRose D."/>
            <person name="Mock T."/>
            <person name="Neilson J.A."/>
            <person name="Onodera N.T."/>
            <person name="Poole A.M."/>
            <person name="Pritham E.J."/>
            <person name="Richards T.A."/>
            <person name="Rocap G."/>
            <person name="Roy S.W."/>
            <person name="Sarai C."/>
            <person name="Schaack S."/>
            <person name="Shirato S."/>
            <person name="Slamovits C.H."/>
            <person name="Spencer D.F."/>
            <person name="Suzuki S."/>
            <person name="Worden A.Z."/>
            <person name="Zauner S."/>
            <person name="Barry K."/>
            <person name="Bell C."/>
            <person name="Bharti A.K."/>
            <person name="Crow J.A."/>
            <person name="Grimwood J."/>
            <person name="Kramer R."/>
            <person name="Lindquist E."/>
            <person name="Lucas S."/>
            <person name="Salamov A."/>
            <person name="McFadden G.I."/>
            <person name="Lane C.E."/>
            <person name="Keeling P.J."/>
            <person name="Gray M.W."/>
            <person name="Grigoriev I.V."/>
            <person name="Archibald J.M."/>
        </authorList>
    </citation>
    <scope>NUCLEOTIDE SEQUENCE</scope>
    <source>
        <strain evidence="13">CCMP2712</strain>
    </source>
</reference>
<organism evidence="11">
    <name type="scientific">Guillardia theta (strain CCMP2712)</name>
    <name type="common">Cryptophyte</name>
    <dbReference type="NCBI Taxonomy" id="905079"/>
    <lineage>
        <taxon>Eukaryota</taxon>
        <taxon>Cryptophyceae</taxon>
        <taxon>Pyrenomonadales</taxon>
        <taxon>Geminigeraceae</taxon>
        <taxon>Guillardia</taxon>
    </lineage>
</organism>
<reference evidence="12" key="3">
    <citation type="submission" date="2015-06" db="UniProtKB">
        <authorList>
            <consortium name="EnsemblProtists"/>
        </authorList>
    </citation>
    <scope>IDENTIFICATION</scope>
</reference>
<comment type="similarity">
    <text evidence="2">Belongs to the WD repeat ARPC1 family.</text>
</comment>
<evidence type="ECO:0000256" key="4">
    <source>
        <dbReference type="ARBA" id="ARBA00022574"/>
    </source>
</evidence>
<evidence type="ECO:0000313" key="12">
    <source>
        <dbReference type="EnsemblProtists" id="EKX42539"/>
    </source>
</evidence>
<dbReference type="Proteomes" id="UP000011087">
    <property type="component" value="Unassembled WGS sequence"/>
</dbReference>
<dbReference type="Gene3D" id="2.130.10.10">
    <property type="entry name" value="YVTN repeat-like/Quinoprotein amine dehydrogenase"/>
    <property type="match status" value="1"/>
</dbReference>
<dbReference type="InterPro" id="IPR015943">
    <property type="entry name" value="WD40/YVTN_repeat-like_dom_sf"/>
</dbReference>
<keyword evidence="3" id="KW-0963">Cytoplasm</keyword>
<comment type="subcellular location">
    <subcellularLocation>
        <location evidence="1">Cytoplasm</location>
        <location evidence="1">Cytoskeleton</location>
    </subcellularLocation>
</comment>
<evidence type="ECO:0000256" key="10">
    <source>
        <dbReference type="PROSITE-ProRule" id="PRU00221"/>
    </source>
</evidence>
<dbReference type="SUPFAM" id="SSF50978">
    <property type="entry name" value="WD40 repeat-like"/>
    <property type="match status" value="1"/>
</dbReference>
<dbReference type="GO" id="GO:0034314">
    <property type="term" value="P:Arp2/3 complex-mediated actin nucleation"/>
    <property type="evidence" value="ECO:0007669"/>
    <property type="project" value="InterPro"/>
</dbReference>
<accession>L1J326</accession>
<protein>
    <recommendedName>
        <fullName evidence="8">Arp2/3 complex 41 kDa subunit</fullName>
    </recommendedName>
    <alternativeName>
        <fullName evidence="9">p41-ARC</fullName>
    </alternativeName>
</protein>
<dbReference type="PaxDb" id="55529-EKX42539"/>
<dbReference type="SMART" id="SM00320">
    <property type="entry name" value="WD40"/>
    <property type="match status" value="4"/>
</dbReference>
<gene>
    <name evidence="11" type="ORF">GUITHDRAFT_159843</name>
</gene>
<dbReference type="InterPro" id="IPR001680">
    <property type="entry name" value="WD40_rpt"/>
</dbReference>
<evidence type="ECO:0000256" key="9">
    <source>
        <dbReference type="ARBA" id="ARBA00041789"/>
    </source>
</evidence>
<dbReference type="PANTHER" id="PTHR10709">
    <property type="entry name" value="ACTIN-RELATED PROTEIN 2/3 COMPLEX SUBUNIT 1"/>
    <property type="match status" value="1"/>
</dbReference>
<dbReference type="OMA" id="YVWEPSP"/>
<dbReference type="OrthoDB" id="406844at2759"/>
<evidence type="ECO:0000256" key="8">
    <source>
        <dbReference type="ARBA" id="ARBA00041244"/>
    </source>
</evidence>
<dbReference type="PANTHER" id="PTHR10709:SF2">
    <property type="entry name" value="ACTIN-RELATED PROTEIN 2_3 COMPLEX SUBUNIT"/>
    <property type="match status" value="1"/>
</dbReference>
<dbReference type="KEGG" id="gtt:GUITHDRAFT_159843"/>
<dbReference type="GO" id="GO:0005885">
    <property type="term" value="C:Arp2/3 protein complex"/>
    <property type="evidence" value="ECO:0007669"/>
    <property type="project" value="InterPro"/>
</dbReference>
<dbReference type="PROSITE" id="PS50294">
    <property type="entry name" value="WD_REPEATS_REGION"/>
    <property type="match status" value="1"/>
</dbReference>
<sequence>MAFQASRALFEQRKRPCALSCIAVSHDGRFFAYCPQTSKVLVSEYKDGEFRLVKELAQHDQLVTSIEFAPSSYNLLTCSQDRNAYVWDFGKDNEWNPTLVHLRIHRAATYCKWSWDGKKFAVCSGQKCISVCYYEEENNWWVSKLIEDFDSTVSCVCWHKSNTYLAAGSMDGAVRLFTAAVKGVDDKPTQLFGPDVSFKKIGQMICKIETNSWVHDICFSPTFDSIAFVTHDSSISFLPIQEGVIPQQEQLERIRCSGLPHLRMMFLSHNRVLAAGHDCNPTVYAKEGKGWKTKNVQSKISPVSPPSAMKKRNQLRNLLLQKSVEDSLHYKQIKAKVEESKVAEGFIEDAKFAVQDVDPEVCHFAMTTL</sequence>
<evidence type="ECO:0000256" key="6">
    <source>
        <dbReference type="ARBA" id="ARBA00023203"/>
    </source>
</evidence>
<dbReference type="GeneID" id="17299143"/>
<keyword evidence="6" id="KW-0009">Actin-binding</keyword>
<evidence type="ECO:0000256" key="5">
    <source>
        <dbReference type="ARBA" id="ARBA00022737"/>
    </source>
</evidence>
<dbReference type="GO" id="GO:0051015">
    <property type="term" value="F:actin filament binding"/>
    <property type="evidence" value="ECO:0007669"/>
    <property type="project" value="TreeGrafter"/>
</dbReference>
<keyword evidence="4 10" id="KW-0853">WD repeat</keyword>
<dbReference type="AlphaFoldDB" id="L1J326"/>
<keyword evidence="7" id="KW-0206">Cytoskeleton</keyword>
<keyword evidence="13" id="KW-1185">Reference proteome</keyword>
<evidence type="ECO:0000256" key="3">
    <source>
        <dbReference type="ARBA" id="ARBA00022490"/>
    </source>
</evidence>
<evidence type="ECO:0000256" key="7">
    <source>
        <dbReference type="ARBA" id="ARBA00023212"/>
    </source>
</evidence>